<dbReference type="Proteomes" id="UP000432694">
    <property type="component" value="Unassembled WGS sequence"/>
</dbReference>
<comment type="caution">
    <text evidence="1">The sequence shown here is derived from an EMBL/GenBank/DDBJ whole genome shotgun (WGS) entry which is preliminary data.</text>
</comment>
<evidence type="ECO:0000313" key="2">
    <source>
        <dbReference type="Proteomes" id="UP000432694"/>
    </source>
</evidence>
<evidence type="ECO:0000313" key="1">
    <source>
        <dbReference type="EMBL" id="MQQ02892.1"/>
    </source>
</evidence>
<proteinExistence type="predicted"/>
<accession>A0A7X1QZT4</accession>
<dbReference type="AlphaFoldDB" id="A0A7X1QZT4"/>
<organism evidence="1 2">
    <name type="scientific">Streptococcus mitis</name>
    <dbReference type="NCBI Taxonomy" id="28037"/>
    <lineage>
        <taxon>Bacteria</taxon>
        <taxon>Bacillati</taxon>
        <taxon>Bacillota</taxon>
        <taxon>Bacilli</taxon>
        <taxon>Lactobacillales</taxon>
        <taxon>Streptococcaceae</taxon>
        <taxon>Streptococcus</taxon>
        <taxon>Streptococcus mitis group</taxon>
    </lineage>
</organism>
<protein>
    <submittedName>
        <fullName evidence="1">Uncharacterized protein</fullName>
    </submittedName>
</protein>
<gene>
    <name evidence="1" type="ORF">GEZ98_08415</name>
</gene>
<reference evidence="1 2" key="1">
    <citation type="submission" date="2019-10" db="EMBL/GenBank/DDBJ databases">
        <title>Streptococcus mitis of the oral and urogenital tracts.</title>
        <authorList>
            <person name="Price T."/>
            <person name="Mores C.R."/>
            <person name="Putonti C."/>
            <person name="Wolfe A.J."/>
        </authorList>
    </citation>
    <scope>NUCLEOTIDE SEQUENCE [LARGE SCALE GENOMIC DNA]</scope>
    <source>
        <strain evidence="1 2">SM50</strain>
    </source>
</reference>
<dbReference type="EMBL" id="WIJB01000008">
    <property type="protein sequence ID" value="MQQ02892.1"/>
    <property type="molecule type" value="Genomic_DNA"/>
</dbReference>
<name>A0A7X1QZT4_STRMT</name>
<sequence>MMSKIEYHFDEKKIKSNYLIIKNCLDRRRLCKVTIDDKLFKLLLLLPNEVKEVKISPQLKNKIKVIDITE</sequence>